<dbReference type="PROSITE" id="PS00463">
    <property type="entry name" value="ZN2_CY6_FUNGAL_1"/>
    <property type="match status" value="1"/>
</dbReference>
<dbReference type="EMBL" id="KV417352">
    <property type="protein sequence ID" value="KZO90086.1"/>
    <property type="molecule type" value="Genomic_DNA"/>
</dbReference>
<feature type="region of interest" description="Disordered" evidence="3">
    <location>
        <begin position="619"/>
        <end position="654"/>
    </location>
</feature>
<dbReference type="CDD" id="cd12148">
    <property type="entry name" value="fungal_TF_MHR"/>
    <property type="match status" value="1"/>
</dbReference>
<dbReference type="AlphaFoldDB" id="A0A167G1S3"/>
<gene>
    <name evidence="5" type="ORF">CALVIDRAFT_542988</name>
</gene>
<dbReference type="SMART" id="SM00906">
    <property type="entry name" value="Fungal_trans"/>
    <property type="match status" value="1"/>
</dbReference>
<dbReference type="GO" id="GO:0000981">
    <property type="term" value="F:DNA-binding transcription factor activity, RNA polymerase II-specific"/>
    <property type="evidence" value="ECO:0007669"/>
    <property type="project" value="InterPro"/>
</dbReference>
<feature type="domain" description="Zn(2)-C6 fungal-type" evidence="4">
    <location>
        <begin position="18"/>
        <end position="51"/>
    </location>
</feature>
<feature type="compositionally biased region" description="Low complexity" evidence="3">
    <location>
        <begin position="645"/>
        <end position="654"/>
    </location>
</feature>
<dbReference type="CDD" id="cd00067">
    <property type="entry name" value="GAL4"/>
    <property type="match status" value="1"/>
</dbReference>
<dbReference type="GO" id="GO:0003677">
    <property type="term" value="F:DNA binding"/>
    <property type="evidence" value="ECO:0007669"/>
    <property type="project" value="InterPro"/>
</dbReference>
<evidence type="ECO:0000259" key="4">
    <source>
        <dbReference type="PROSITE" id="PS50048"/>
    </source>
</evidence>
<evidence type="ECO:0000256" key="1">
    <source>
        <dbReference type="ARBA" id="ARBA00022723"/>
    </source>
</evidence>
<dbReference type="STRING" id="1330018.A0A167G1S3"/>
<dbReference type="OrthoDB" id="4456959at2759"/>
<feature type="region of interest" description="Disordered" evidence="3">
    <location>
        <begin position="87"/>
        <end position="125"/>
    </location>
</feature>
<dbReference type="Gene3D" id="4.10.240.10">
    <property type="entry name" value="Zn(2)-C6 fungal-type DNA-binding domain"/>
    <property type="match status" value="1"/>
</dbReference>
<evidence type="ECO:0000313" key="5">
    <source>
        <dbReference type="EMBL" id="KZO90086.1"/>
    </source>
</evidence>
<dbReference type="InterPro" id="IPR050987">
    <property type="entry name" value="AtrR-like"/>
</dbReference>
<dbReference type="InterPro" id="IPR001138">
    <property type="entry name" value="Zn2Cys6_DnaBD"/>
</dbReference>
<keyword evidence="2" id="KW-0539">Nucleus</keyword>
<evidence type="ECO:0000256" key="2">
    <source>
        <dbReference type="ARBA" id="ARBA00023242"/>
    </source>
</evidence>
<dbReference type="Pfam" id="PF04082">
    <property type="entry name" value="Fungal_trans"/>
    <property type="match status" value="1"/>
</dbReference>
<dbReference type="GO" id="GO:0008270">
    <property type="term" value="F:zinc ion binding"/>
    <property type="evidence" value="ECO:0007669"/>
    <property type="project" value="InterPro"/>
</dbReference>
<proteinExistence type="predicted"/>
<dbReference type="PANTHER" id="PTHR46910:SF38">
    <property type="entry name" value="ZN(2)-C6 FUNGAL-TYPE DOMAIN-CONTAINING PROTEIN"/>
    <property type="match status" value="1"/>
</dbReference>
<dbReference type="PROSITE" id="PS50048">
    <property type="entry name" value="ZN2_CY6_FUNGAL_2"/>
    <property type="match status" value="1"/>
</dbReference>
<dbReference type="InterPro" id="IPR007219">
    <property type="entry name" value="XnlR_reg_dom"/>
</dbReference>
<dbReference type="SMART" id="SM00066">
    <property type="entry name" value="GAL4"/>
    <property type="match status" value="1"/>
</dbReference>
<evidence type="ECO:0000313" key="6">
    <source>
        <dbReference type="Proteomes" id="UP000076738"/>
    </source>
</evidence>
<protein>
    <recommendedName>
        <fullName evidence="4">Zn(2)-C6 fungal-type domain-containing protein</fullName>
    </recommendedName>
</protein>
<dbReference type="GO" id="GO:0006351">
    <property type="term" value="P:DNA-templated transcription"/>
    <property type="evidence" value="ECO:0007669"/>
    <property type="project" value="InterPro"/>
</dbReference>
<sequence length="747" mass="85744">MDMESRVSSLKTLRRTKACDACHRRKIRCDGEEGNPEPCTYCVKNNYECHFTYRPNKWPPSKTYVDGLERRVDYLERRVNSLRQEVTRLREGGGGGPSGYASSESEEFDSVSPPVDKDDEASREMTDRYEGLWLSPPAGMQTTQEPRMFHGRESHMHVLNEQIAQLGIQSLDKAMAGKLRARPEYRYLEPDLFDTVDLELNPPEWPEPDLAMLLINAFFSRYNNVFPLLHRPTFMRQYGDPAMRLERDWVALAFGIFALSSKFVDDPRVLPESGNWYGAGQKYWKEMRRVMAALYAPPTLFRLQALVLFIWFFSGSSLFPSAGWALIGLGIRYVQDAGMHLKKEWTKRAAAHPFEYELRKRVFWVLYMMERTITLEMDRSFCLQEDEHDVDLPRELDDAGLDLLQQGHTDPPGYSLAMACFNARMRLLSFASRKRTELRIIRRMSKVSDVVERERYWLQSIRIKLDHFMTNLPENLKYNKDETNDDDYLVVALLKLQYHQAQFAMYRPFLSNAKRAVHASEPILDICCKVSTSVASILDMMRERNLMMGRIHETALGGFISGTVLLMNMWEQKNYDHMDDVDKCIKAIETIEKRWQWPGRVHDVLCNLQEVIRITLGNVPHTGQPDGGVQTPELPDAPQVQPQEDQFSFSSSDGSQTVISQHSFAPLLPDGMMSATTQDFFVPPLPADQSLFADQDMSIGDWSFPNQPAVDNEASDWLYNMIFSVPPPGDPTGSLNFFNFAGSAPTT</sequence>
<keyword evidence="1" id="KW-0479">Metal-binding</keyword>
<accession>A0A167G1S3</accession>
<reference evidence="5 6" key="1">
    <citation type="journal article" date="2016" name="Mol. Biol. Evol.">
        <title>Comparative Genomics of Early-Diverging Mushroom-Forming Fungi Provides Insights into the Origins of Lignocellulose Decay Capabilities.</title>
        <authorList>
            <person name="Nagy L.G."/>
            <person name="Riley R."/>
            <person name="Tritt A."/>
            <person name="Adam C."/>
            <person name="Daum C."/>
            <person name="Floudas D."/>
            <person name="Sun H."/>
            <person name="Yadav J.S."/>
            <person name="Pangilinan J."/>
            <person name="Larsson K.H."/>
            <person name="Matsuura K."/>
            <person name="Barry K."/>
            <person name="Labutti K."/>
            <person name="Kuo R."/>
            <person name="Ohm R.A."/>
            <person name="Bhattacharya S.S."/>
            <person name="Shirouzu T."/>
            <person name="Yoshinaga Y."/>
            <person name="Martin F.M."/>
            <person name="Grigoriev I.V."/>
            <person name="Hibbett D.S."/>
        </authorList>
    </citation>
    <scope>NUCLEOTIDE SEQUENCE [LARGE SCALE GENOMIC DNA]</scope>
    <source>
        <strain evidence="5 6">TUFC12733</strain>
    </source>
</reference>
<dbReference type="InterPro" id="IPR036864">
    <property type="entry name" value="Zn2-C6_fun-type_DNA-bd_sf"/>
</dbReference>
<organism evidence="5 6">
    <name type="scientific">Calocera viscosa (strain TUFC12733)</name>
    <dbReference type="NCBI Taxonomy" id="1330018"/>
    <lineage>
        <taxon>Eukaryota</taxon>
        <taxon>Fungi</taxon>
        <taxon>Dikarya</taxon>
        <taxon>Basidiomycota</taxon>
        <taxon>Agaricomycotina</taxon>
        <taxon>Dacrymycetes</taxon>
        <taxon>Dacrymycetales</taxon>
        <taxon>Dacrymycetaceae</taxon>
        <taxon>Calocera</taxon>
    </lineage>
</organism>
<name>A0A167G1S3_CALVF</name>
<dbReference type="PANTHER" id="PTHR46910">
    <property type="entry name" value="TRANSCRIPTION FACTOR PDR1"/>
    <property type="match status" value="1"/>
</dbReference>
<evidence type="ECO:0000256" key="3">
    <source>
        <dbReference type="SAM" id="MobiDB-lite"/>
    </source>
</evidence>
<dbReference type="SUPFAM" id="SSF57701">
    <property type="entry name" value="Zn2/Cys6 DNA-binding domain"/>
    <property type="match status" value="1"/>
</dbReference>
<dbReference type="Pfam" id="PF00172">
    <property type="entry name" value="Zn_clus"/>
    <property type="match status" value="1"/>
</dbReference>
<keyword evidence="6" id="KW-1185">Reference proteome</keyword>
<dbReference type="Proteomes" id="UP000076738">
    <property type="component" value="Unassembled WGS sequence"/>
</dbReference>